<evidence type="ECO:0000313" key="1">
    <source>
        <dbReference type="EMBL" id="QHS80325.1"/>
    </source>
</evidence>
<sequence>MDDNFNEKLSLDDLFTTKETNQKNTIKIFQKILARAHKKIKTASRQKFNNEFVFFVVPEFLLGVPKYDVGLCTSWVIEKLLDNGFHIKYTHPNLLFISWNHYIPNFKRSEIKKKYGVNIDGFGNLKENKNKKKNDEPENVNLLMFNQQNKKLNVKKKNDQYTSISSYKPTGNLIYNKDLLQSIEDKTKK</sequence>
<organism evidence="1">
    <name type="scientific">viral metagenome</name>
    <dbReference type="NCBI Taxonomy" id="1070528"/>
    <lineage>
        <taxon>unclassified sequences</taxon>
        <taxon>metagenomes</taxon>
        <taxon>organismal metagenomes</taxon>
    </lineage>
</organism>
<protein>
    <submittedName>
        <fullName evidence="1">Uncharacterized protein</fullName>
    </submittedName>
</protein>
<proteinExistence type="predicted"/>
<accession>A0A6C0AM09</accession>
<reference evidence="1" key="1">
    <citation type="journal article" date="2020" name="Nature">
        <title>Giant virus diversity and host interactions through global metagenomics.</title>
        <authorList>
            <person name="Schulz F."/>
            <person name="Roux S."/>
            <person name="Paez-Espino D."/>
            <person name="Jungbluth S."/>
            <person name="Walsh D.A."/>
            <person name="Denef V.J."/>
            <person name="McMahon K.D."/>
            <person name="Konstantinidis K.T."/>
            <person name="Eloe-Fadrosh E.A."/>
            <person name="Kyrpides N.C."/>
            <person name="Woyke T."/>
        </authorList>
    </citation>
    <scope>NUCLEOTIDE SEQUENCE</scope>
    <source>
        <strain evidence="1">GVMAG-S-1039698-54</strain>
    </source>
</reference>
<dbReference type="AlphaFoldDB" id="A0A6C0AM09"/>
<name>A0A6C0AM09_9ZZZZ</name>
<dbReference type="Pfam" id="PF19063">
    <property type="entry name" value="DUF5759"/>
    <property type="match status" value="1"/>
</dbReference>
<dbReference type="InterPro" id="IPR043977">
    <property type="entry name" value="DUF5759"/>
</dbReference>
<dbReference type="EMBL" id="MN740677">
    <property type="protein sequence ID" value="QHS80325.1"/>
    <property type="molecule type" value="Genomic_DNA"/>
</dbReference>